<dbReference type="EMBL" id="CP109965">
    <property type="protein sequence ID" value="WAJ69181.1"/>
    <property type="molecule type" value="Genomic_DNA"/>
</dbReference>
<proteinExistence type="predicted"/>
<dbReference type="Gene3D" id="3.30.310.50">
    <property type="entry name" value="Alpha-D-phosphohexomutase, C-terminal domain"/>
    <property type="match status" value="1"/>
</dbReference>
<name>A0ABY7AKJ9_9ALTE</name>
<reference evidence="1" key="1">
    <citation type="submission" date="2022-10" db="EMBL/GenBank/DDBJ databases">
        <title>Catenovulum adriacola sp. nov. isolated in the Harbour of Susak.</title>
        <authorList>
            <person name="Schoch T."/>
            <person name="Reich S.J."/>
            <person name="Stoeferle S."/>
            <person name="Flaiz M."/>
            <person name="Kazda M."/>
            <person name="Riedel C.U."/>
            <person name="Duerre P."/>
        </authorList>
    </citation>
    <scope>NUCLEOTIDE SEQUENCE</scope>
    <source>
        <strain evidence="1">TS8</strain>
    </source>
</reference>
<gene>
    <name evidence="1" type="ORF">OLW01_08270</name>
</gene>
<keyword evidence="2" id="KW-1185">Reference proteome</keyword>
<sequence>MSVISQLESEKISPFIALSQIDNFDGSRMVNRLCKHFSHKIDAGWNDTQGYIEFAMGFCDMTASNDFIRMRCGANTKAELDEIRDCIDAHFNRFSKHSNNILHWRYLFNTSGGA</sequence>
<dbReference type="Proteomes" id="UP001163726">
    <property type="component" value="Chromosome"/>
</dbReference>
<protein>
    <submittedName>
        <fullName evidence="1">DUF2218 domain-containing protein</fullName>
    </submittedName>
</protein>
<evidence type="ECO:0000313" key="1">
    <source>
        <dbReference type="EMBL" id="WAJ69181.1"/>
    </source>
</evidence>
<dbReference type="Pfam" id="PF09981">
    <property type="entry name" value="DUF2218"/>
    <property type="match status" value="1"/>
</dbReference>
<dbReference type="InterPro" id="IPR014543">
    <property type="entry name" value="UCP028291"/>
</dbReference>
<accession>A0ABY7AKJ9</accession>
<dbReference type="RefSeq" id="WP_268073373.1">
    <property type="nucleotide sequence ID" value="NZ_CP109965.1"/>
</dbReference>
<organism evidence="1 2">
    <name type="scientific">Catenovulum adriaticum</name>
    <dbReference type="NCBI Taxonomy" id="2984846"/>
    <lineage>
        <taxon>Bacteria</taxon>
        <taxon>Pseudomonadati</taxon>
        <taxon>Pseudomonadota</taxon>
        <taxon>Gammaproteobacteria</taxon>
        <taxon>Alteromonadales</taxon>
        <taxon>Alteromonadaceae</taxon>
        <taxon>Catenovulum</taxon>
    </lineage>
</organism>
<evidence type="ECO:0000313" key="2">
    <source>
        <dbReference type="Proteomes" id="UP001163726"/>
    </source>
</evidence>